<dbReference type="KEGG" id="vg:1463323"/>
<dbReference type="InterPro" id="IPR050784">
    <property type="entry name" value="IAP"/>
</dbReference>
<organism evidence="1 3">
    <name type="scientific">Adoxophyes orana granulovirus</name>
    <name type="common">AoGV</name>
    <dbReference type="NCBI Taxonomy" id="170617"/>
    <lineage>
        <taxon>Viruses</taxon>
        <taxon>Viruses incertae sedis</taxon>
        <taxon>Naldaviricetes</taxon>
        <taxon>Lefavirales</taxon>
        <taxon>Baculoviridae</taxon>
        <taxon>Betabaculovirus</taxon>
        <taxon>Betabaculovirus adoranae</taxon>
    </lineage>
</organism>
<dbReference type="PROSITE" id="PS50143">
    <property type="entry name" value="BIR_REPEAT_2"/>
    <property type="match status" value="2"/>
</dbReference>
<dbReference type="Gene3D" id="3.30.40.10">
    <property type="entry name" value="Zinc/RING finger domain, C3HC4 (zinc finger)"/>
    <property type="match status" value="1"/>
</dbReference>
<evidence type="ECO:0000313" key="2">
    <source>
        <dbReference type="EMBL" id="AJA91739.1"/>
    </source>
</evidence>
<dbReference type="EMBL" id="KM226332">
    <property type="protein sequence ID" value="AJA91739.1"/>
    <property type="molecule type" value="Genomic_DNA"/>
</dbReference>
<dbReference type="SUPFAM" id="SSF57924">
    <property type="entry name" value="Inhibitor of apoptosis (IAP) repeat"/>
    <property type="match status" value="2"/>
</dbReference>
<evidence type="ECO:0000313" key="3">
    <source>
        <dbReference type="Proteomes" id="UP000202129"/>
    </source>
</evidence>
<gene>
    <name evidence="1" type="primary">iap-5</name>
</gene>
<dbReference type="InterPro" id="IPR001370">
    <property type="entry name" value="BIR_rpt"/>
</dbReference>
<organismHost>
    <name type="scientific">Adoxophyes</name>
    <dbReference type="NCBI Taxonomy" id="85584"/>
</organismHost>
<dbReference type="SMART" id="SM00238">
    <property type="entry name" value="BIR"/>
    <property type="match status" value="2"/>
</dbReference>
<dbReference type="Gene3D" id="1.10.1170.10">
    <property type="entry name" value="Inhibitor Of Apoptosis Protein (2mihbC-IAP-1), Chain A"/>
    <property type="match status" value="2"/>
</dbReference>
<reference evidence="1 3" key="1">
    <citation type="journal article" date="2003" name="Virology">
        <title>The complete sequence of the Adoxophyes orana granulovirus genome.</title>
        <authorList>
            <person name="Wormleaton S."/>
            <person name="Kuzio J."/>
            <person name="Winstanley D."/>
        </authorList>
    </citation>
    <scope>NUCLEOTIDE SEQUENCE [LARGE SCALE GENOMIC DNA]</scope>
</reference>
<dbReference type="PANTHER" id="PTHR10044">
    <property type="entry name" value="INHIBITOR OF APOPTOSIS"/>
    <property type="match status" value="1"/>
</dbReference>
<reference evidence="2" key="2">
    <citation type="journal article" date="2015" name="J. Gen. Virol.">
        <title>Isolation of an Adoxophyes orana granulovirus (AdorGV) occlusion body morphology mutant: biological activity, genome sequence and relationship to other isolates of AdorGV.</title>
        <authorList>
            <person name="Nakai M."/>
            <person name="Harrison R.L."/>
            <person name="Uchida H."/>
            <person name="Ukuda R."/>
            <person name="Hikihara S."/>
            <person name="Ishii K."/>
            <person name="Kunimi Y."/>
        </authorList>
    </citation>
    <scope>NUCLEOTIDE SEQUENCE</scope>
    <source>
        <strain evidence="2">Miyazaki</strain>
    </source>
</reference>
<evidence type="ECO:0000313" key="1">
    <source>
        <dbReference type="EMBL" id="AAP85736.1"/>
    </source>
</evidence>
<dbReference type="EMBL" id="AF547984">
    <property type="protein sequence ID" value="AAP85736.1"/>
    <property type="molecule type" value="Genomic_DNA"/>
</dbReference>
<dbReference type="PANTHER" id="PTHR10044:SF139">
    <property type="entry name" value="DEATH-ASSOCIATED INHIBITOR OF APOPTOSIS 2"/>
    <property type="match status" value="1"/>
</dbReference>
<proteinExistence type="predicted"/>
<accession>Q7T9R6</accession>
<name>Q7T9R6_GVAO</name>
<protein>
    <submittedName>
        <fullName evidence="1 2">Iap-5</fullName>
    </submittedName>
</protein>
<dbReference type="InterPro" id="IPR013083">
    <property type="entry name" value="Znf_RING/FYVE/PHD"/>
</dbReference>
<dbReference type="CDD" id="cd00022">
    <property type="entry name" value="BIR"/>
    <property type="match status" value="1"/>
</dbReference>
<dbReference type="Pfam" id="PF00653">
    <property type="entry name" value="BIR"/>
    <property type="match status" value="2"/>
</dbReference>
<dbReference type="Pfam" id="PF13920">
    <property type="entry name" value="zf-C3HC4_3"/>
    <property type="match status" value="1"/>
</dbReference>
<dbReference type="Proteomes" id="UP000202129">
    <property type="component" value="Segment"/>
</dbReference>
<dbReference type="OrthoDB" id="9255at10239"/>
<dbReference type="RefSeq" id="NP_872553.1">
    <property type="nucleotide sequence ID" value="NC_005038.1"/>
</dbReference>
<keyword evidence="3" id="KW-1185">Reference proteome</keyword>
<dbReference type="GeneID" id="1463323"/>
<sequence length="279" mass="32172">MHVYDNRLATYDRWPVKNNNECLEQLALVGFYYTGYKDCLMCCYCKFESYNYIDGTENTLRDHKRYSPNCPFYKNNQNENYVASNFLNPRIIQTLFDSLPAPHSGDYSLMEQRVASFFNFPSILKGLVNDLCVSGFYYTNTGDLVCCYACKVLCRDWKIDANVHNVHMNANKNCQYLKIVNVKMYDKTIGTVPYREPASQPSAPYQYTGYYKLPDCLKCKSRHIDAVALPCYHMCTCQQCALTITQCVACNVFVGGFFRIKLPLDKFNLIENEEVAIGV</sequence>